<keyword evidence="5 6" id="KW-0472">Membrane</keyword>
<dbReference type="EMBL" id="JAPWIS010000039">
    <property type="protein sequence ID" value="MCZ4589971.1"/>
    <property type="molecule type" value="Genomic_DNA"/>
</dbReference>
<evidence type="ECO:0000259" key="7">
    <source>
        <dbReference type="PROSITE" id="PS50850"/>
    </source>
</evidence>
<dbReference type="InterPro" id="IPR020846">
    <property type="entry name" value="MFS_dom"/>
</dbReference>
<feature type="transmembrane region" description="Helical" evidence="6">
    <location>
        <begin position="170"/>
        <end position="192"/>
    </location>
</feature>
<evidence type="ECO:0000313" key="11">
    <source>
        <dbReference type="Proteomes" id="UP001231166"/>
    </source>
</evidence>
<evidence type="ECO:0000313" key="10">
    <source>
        <dbReference type="Proteomes" id="UP001066327"/>
    </source>
</evidence>
<proteinExistence type="predicted"/>
<dbReference type="RefSeq" id="WP_269592722.1">
    <property type="nucleotide sequence ID" value="NZ_CP130953.1"/>
</dbReference>
<dbReference type="SUPFAM" id="SSF103473">
    <property type="entry name" value="MFS general substrate transporter"/>
    <property type="match status" value="1"/>
</dbReference>
<feature type="transmembrane region" description="Helical" evidence="6">
    <location>
        <begin position="113"/>
        <end position="130"/>
    </location>
</feature>
<protein>
    <submittedName>
        <fullName evidence="9">MFS transporter</fullName>
    </submittedName>
</protein>
<evidence type="ECO:0000256" key="1">
    <source>
        <dbReference type="ARBA" id="ARBA00004651"/>
    </source>
</evidence>
<feature type="transmembrane region" description="Helical" evidence="6">
    <location>
        <begin position="262"/>
        <end position="280"/>
    </location>
</feature>
<dbReference type="GO" id="GO:0022857">
    <property type="term" value="F:transmembrane transporter activity"/>
    <property type="evidence" value="ECO:0007669"/>
    <property type="project" value="InterPro"/>
</dbReference>
<dbReference type="GO" id="GO:0005886">
    <property type="term" value="C:plasma membrane"/>
    <property type="evidence" value="ECO:0007669"/>
    <property type="project" value="UniProtKB-SubCell"/>
</dbReference>
<comment type="subcellular location">
    <subcellularLocation>
        <location evidence="1">Cell membrane</location>
        <topology evidence="1">Multi-pass membrane protein</topology>
    </subcellularLocation>
</comment>
<accession>A0AAX3Y5E8</accession>
<organism evidence="9 11">
    <name type="scientific">Rhodococcus opacus</name>
    <name type="common">Nocardia opaca</name>
    <dbReference type="NCBI Taxonomy" id="37919"/>
    <lineage>
        <taxon>Bacteria</taxon>
        <taxon>Bacillati</taxon>
        <taxon>Actinomycetota</taxon>
        <taxon>Actinomycetes</taxon>
        <taxon>Mycobacteriales</taxon>
        <taxon>Nocardiaceae</taxon>
        <taxon>Rhodococcus</taxon>
    </lineage>
</organism>
<gene>
    <name evidence="8" type="ORF">O4328_41165</name>
    <name evidence="9" type="ORF">Q5707_21310</name>
</gene>
<evidence type="ECO:0000313" key="8">
    <source>
        <dbReference type="EMBL" id="MCZ4589971.1"/>
    </source>
</evidence>
<feature type="transmembrane region" description="Helical" evidence="6">
    <location>
        <begin position="198"/>
        <end position="220"/>
    </location>
</feature>
<dbReference type="PROSITE" id="PS50850">
    <property type="entry name" value="MFS"/>
    <property type="match status" value="1"/>
</dbReference>
<keyword evidence="10" id="KW-1185">Reference proteome</keyword>
<dbReference type="EMBL" id="CP130953">
    <property type="protein sequence ID" value="WLF44496.1"/>
    <property type="molecule type" value="Genomic_DNA"/>
</dbReference>
<evidence type="ECO:0000256" key="3">
    <source>
        <dbReference type="ARBA" id="ARBA00022692"/>
    </source>
</evidence>
<keyword evidence="2" id="KW-0813">Transport</keyword>
<sequence>MLSSAALAVSSSDFFLEFLMSASPLSPPDGIDTGRLDGASKLRIYSALGVIVLLTGLVPLQYIMVASAMQKVARGFPAVEANVSWALILTVLVGAAAAPLVGTVTDVYGKQRVLVAGGFLFTVGCLIDALTHDWALFLISRGLQGLSVATVVAAVGLLRDLMPRKLVPVAMGLMVAGGTLAASLAAVTGGFLVDRYDWPAVFWFLAIFGVISTPLVWLLVPESKLRVRQRINPADVRLLTIGTVLVLLYLNKVYDWGWFRPTTWALLIGGVLLLALFVFVESRMSSPLMDLALLRQPKMIMILLINVWAQPSSVCRHPRPAISPKAPARHS</sequence>
<evidence type="ECO:0000256" key="5">
    <source>
        <dbReference type="ARBA" id="ARBA00023136"/>
    </source>
</evidence>
<dbReference type="AlphaFoldDB" id="A0AAX3Y5E8"/>
<keyword evidence="3 6" id="KW-0812">Transmembrane</keyword>
<dbReference type="InterPro" id="IPR011701">
    <property type="entry name" value="MFS"/>
</dbReference>
<dbReference type="Pfam" id="PF07690">
    <property type="entry name" value="MFS_1"/>
    <property type="match status" value="1"/>
</dbReference>
<dbReference type="Proteomes" id="UP001231166">
    <property type="component" value="Chromosome"/>
</dbReference>
<dbReference type="Gene3D" id="1.20.1250.20">
    <property type="entry name" value="MFS general substrate transporter like domains"/>
    <property type="match status" value="1"/>
</dbReference>
<evidence type="ECO:0000256" key="6">
    <source>
        <dbReference type="SAM" id="Phobius"/>
    </source>
</evidence>
<dbReference type="PANTHER" id="PTHR42718:SF9">
    <property type="entry name" value="MAJOR FACILITATOR SUPERFAMILY MULTIDRUG TRANSPORTER MFSC"/>
    <property type="match status" value="1"/>
</dbReference>
<evidence type="ECO:0000256" key="4">
    <source>
        <dbReference type="ARBA" id="ARBA00022989"/>
    </source>
</evidence>
<evidence type="ECO:0000313" key="9">
    <source>
        <dbReference type="EMBL" id="WLF44496.1"/>
    </source>
</evidence>
<dbReference type="PANTHER" id="PTHR42718">
    <property type="entry name" value="MAJOR FACILITATOR SUPERFAMILY MULTIDRUG TRANSPORTER MFSC"/>
    <property type="match status" value="1"/>
</dbReference>
<feature type="domain" description="Major facilitator superfamily (MFS) profile" evidence="7">
    <location>
        <begin position="47"/>
        <end position="331"/>
    </location>
</feature>
<name>A0AAX3Y5E8_RHOOP</name>
<feature type="transmembrane region" description="Helical" evidence="6">
    <location>
        <begin position="83"/>
        <end position="101"/>
    </location>
</feature>
<feature type="transmembrane region" description="Helical" evidence="6">
    <location>
        <begin position="136"/>
        <end position="158"/>
    </location>
</feature>
<dbReference type="InterPro" id="IPR036259">
    <property type="entry name" value="MFS_trans_sf"/>
</dbReference>
<feature type="transmembrane region" description="Helical" evidence="6">
    <location>
        <begin position="44"/>
        <end position="63"/>
    </location>
</feature>
<feature type="transmembrane region" description="Helical" evidence="6">
    <location>
        <begin position="232"/>
        <end position="250"/>
    </location>
</feature>
<evidence type="ECO:0000256" key="2">
    <source>
        <dbReference type="ARBA" id="ARBA00022448"/>
    </source>
</evidence>
<reference evidence="8" key="1">
    <citation type="submission" date="2022-12" db="EMBL/GenBank/DDBJ databases">
        <authorList>
            <person name="Krivoruchko A.V."/>
            <person name="Elkin A."/>
        </authorList>
    </citation>
    <scope>NUCLEOTIDE SEQUENCE</scope>
    <source>
        <strain evidence="8">IEGM 249</strain>
    </source>
</reference>
<keyword evidence="4 6" id="KW-1133">Transmembrane helix</keyword>
<dbReference type="Proteomes" id="UP001066327">
    <property type="component" value="Unassembled WGS sequence"/>
</dbReference>
<reference evidence="9" key="2">
    <citation type="submission" date="2023-07" db="EMBL/GenBank/DDBJ databases">
        <title>Genomic analysis of Rhodococcus opacus VOC-14 with glycol ethers degradation activity.</title>
        <authorList>
            <person name="Narkevich D.A."/>
            <person name="Hlushen A.M."/>
            <person name="Akhremchuk A.E."/>
            <person name="Sikolenko M.A."/>
            <person name="Valentovich L.N."/>
        </authorList>
    </citation>
    <scope>NUCLEOTIDE SEQUENCE</scope>
    <source>
        <strain evidence="9">VOC-14</strain>
    </source>
</reference>